<dbReference type="PIRSF" id="PIRSF004557">
    <property type="entry name" value="SecY"/>
    <property type="match status" value="1"/>
</dbReference>
<feature type="transmembrane region" description="Helical" evidence="9">
    <location>
        <begin position="439"/>
        <end position="457"/>
    </location>
</feature>
<feature type="transmembrane region" description="Helical" evidence="9">
    <location>
        <begin position="415"/>
        <end position="433"/>
    </location>
</feature>
<comment type="subcellular location">
    <subcellularLocation>
        <location evidence="1">Membrane</location>
        <topology evidence="1">Multi-pass membrane protein</topology>
    </subcellularLocation>
</comment>
<keyword evidence="8 9" id="KW-0472">Membrane</keyword>
<protein>
    <recommendedName>
        <fullName evidence="11">Translocon Sec61/SecY plug domain-containing protein</fullName>
    </recommendedName>
</protein>
<feature type="non-terminal residue" evidence="10">
    <location>
        <position position="1"/>
    </location>
</feature>
<feature type="transmembrane region" description="Helical" evidence="9">
    <location>
        <begin position="265"/>
        <end position="285"/>
    </location>
</feature>
<dbReference type="Gene3D" id="1.10.3370.10">
    <property type="entry name" value="SecY subunit domain"/>
    <property type="match status" value="1"/>
</dbReference>
<feature type="transmembrane region" description="Helical" evidence="9">
    <location>
        <begin position="138"/>
        <end position="156"/>
    </location>
</feature>
<dbReference type="AlphaFoldDB" id="A0A0F9E4H8"/>
<dbReference type="PROSITE" id="PS00755">
    <property type="entry name" value="SECY_1"/>
    <property type="match status" value="1"/>
</dbReference>
<dbReference type="SUPFAM" id="SSF103491">
    <property type="entry name" value="Preprotein translocase SecY subunit"/>
    <property type="match status" value="1"/>
</dbReference>
<keyword evidence="7" id="KW-0811">Translocation</keyword>
<sequence length="478" mass="52369">VNLRSIFNFIPEVRKPEEKKLGFNTKLKWTLIVLVSFFILANISLFGLSVNALARFEYLAIILGTDFGSIISLGIGPIVMASIILQLLTGSGILNIDTTTDEGKKFFQGLQKLLVFFFIVFEAFVYVLMQGLQAEPGFTGLLIFQLILGGLAIFYMDELTTKWGFGSGVSLFIAAGVSWRLITSALQFIDQQGRNCLLNFGTVPCSGKILILIQSVINKFPVELLSAAAAIIATVVIFLMVVWAQSLKVEIPLSFGRIRGYGVKWPLSFFYASVIPVILTAALIANIQLFGGMVENAATPCLAGLECSGGAKIASYFTFLGRFVQGQAVSGIAFWMGSTNLLELFIRGGFLPIFLLQGLTHILFFMFFSTLFAVFWVKTAGMDARSQAHKIVSSGLQVSGFRQDERILESILDRYIMPLTIMGGLSIGLLAAITDLLGALVSGTAILLVIMIMFQLYQNVAQQHQMDMSPALRKFIKT</sequence>
<feature type="transmembrane region" description="Helical" evidence="9">
    <location>
        <begin position="350"/>
        <end position="377"/>
    </location>
</feature>
<keyword evidence="3" id="KW-0813">Transport</keyword>
<keyword evidence="5" id="KW-0653">Protein transport</keyword>
<evidence type="ECO:0000256" key="3">
    <source>
        <dbReference type="ARBA" id="ARBA00022448"/>
    </source>
</evidence>
<evidence type="ECO:0000256" key="1">
    <source>
        <dbReference type="ARBA" id="ARBA00004141"/>
    </source>
</evidence>
<dbReference type="InterPro" id="IPR023201">
    <property type="entry name" value="SecY_dom_sf"/>
</dbReference>
<dbReference type="EMBL" id="LAZR01036450">
    <property type="protein sequence ID" value="KKL24806.1"/>
    <property type="molecule type" value="Genomic_DNA"/>
</dbReference>
<evidence type="ECO:0000313" key="10">
    <source>
        <dbReference type="EMBL" id="KKL24806.1"/>
    </source>
</evidence>
<dbReference type="NCBIfam" id="NF006341">
    <property type="entry name" value="PRK08568.1-5"/>
    <property type="match status" value="1"/>
</dbReference>
<dbReference type="PROSITE" id="PS00756">
    <property type="entry name" value="SECY_2"/>
    <property type="match status" value="1"/>
</dbReference>
<keyword evidence="6 9" id="KW-1133">Transmembrane helix</keyword>
<dbReference type="GO" id="GO:0015031">
    <property type="term" value="P:protein transport"/>
    <property type="evidence" value="ECO:0007669"/>
    <property type="project" value="UniProtKB-KW"/>
</dbReference>
<dbReference type="Pfam" id="PF00344">
    <property type="entry name" value="SecY"/>
    <property type="match status" value="1"/>
</dbReference>
<reference evidence="10" key="1">
    <citation type="journal article" date="2015" name="Nature">
        <title>Complex archaea that bridge the gap between prokaryotes and eukaryotes.</title>
        <authorList>
            <person name="Spang A."/>
            <person name="Saw J.H."/>
            <person name="Jorgensen S.L."/>
            <person name="Zaremba-Niedzwiedzka K."/>
            <person name="Martijn J."/>
            <person name="Lind A.E."/>
            <person name="van Eijk R."/>
            <person name="Schleper C."/>
            <person name="Guy L."/>
            <person name="Ettema T.J."/>
        </authorList>
    </citation>
    <scope>NUCLEOTIDE SEQUENCE</scope>
</reference>
<feature type="transmembrane region" description="Helical" evidence="9">
    <location>
        <begin position="224"/>
        <end position="244"/>
    </location>
</feature>
<evidence type="ECO:0008006" key="11">
    <source>
        <dbReference type="Google" id="ProtNLM"/>
    </source>
</evidence>
<dbReference type="InterPro" id="IPR030659">
    <property type="entry name" value="SecY_CS"/>
</dbReference>
<evidence type="ECO:0000256" key="2">
    <source>
        <dbReference type="ARBA" id="ARBA00005751"/>
    </source>
</evidence>
<proteinExistence type="inferred from homology"/>
<feature type="transmembrane region" description="Helical" evidence="9">
    <location>
        <begin position="29"/>
        <end position="50"/>
    </location>
</feature>
<evidence type="ECO:0000256" key="7">
    <source>
        <dbReference type="ARBA" id="ARBA00023010"/>
    </source>
</evidence>
<dbReference type="InterPro" id="IPR002208">
    <property type="entry name" value="SecY/SEC61-alpha"/>
</dbReference>
<gene>
    <name evidence="10" type="ORF">LCGC14_2411630</name>
</gene>
<feature type="transmembrane region" description="Helical" evidence="9">
    <location>
        <begin position="113"/>
        <end position="132"/>
    </location>
</feature>
<dbReference type="GO" id="GO:0016020">
    <property type="term" value="C:membrane"/>
    <property type="evidence" value="ECO:0007669"/>
    <property type="project" value="UniProtKB-SubCell"/>
</dbReference>
<evidence type="ECO:0000256" key="4">
    <source>
        <dbReference type="ARBA" id="ARBA00022692"/>
    </source>
</evidence>
<comment type="similarity">
    <text evidence="2">Belongs to the SecY/SEC61-alpha family.</text>
</comment>
<feature type="transmembrane region" description="Helical" evidence="9">
    <location>
        <begin position="163"/>
        <end position="182"/>
    </location>
</feature>
<evidence type="ECO:0000256" key="5">
    <source>
        <dbReference type="ARBA" id="ARBA00022927"/>
    </source>
</evidence>
<evidence type="ECO:0000256" key="9">
    <source>
        <dbReference type="SAM" id="Phobius"/>
    </source>
</evidence>
<evidence type="ECO:0000256" key="8">
    <source>
        <dbReference type="ARBA" id="ARBA00023136"/>
    </source>
</evidence>
<keyword evidence="4 9" id="KW-0812">Transmembrane</keyword>
<evidence type="ECO:0000256" key="6">
    <source>
        <dbReference type="ARBA" id="ARBA00022989"/>
    </source>
</evidence>
<name>A0A0F9E4H8_9ZZZZ</name>
<dbReference type="PANTHER" id="PTHR10906">
    <property type="entry name" value="SECY/SEC61-ALPHA FAMILY MEMBER"/>
    <property type="match status" value="1"/>
</dbReference>
<organism evidence="10">
    <name type="scientific">marine sediment metagenome</name>
    <dbReference type="NCBI Taxonomy" id="412755"/>
    <lineage>
        <taxon>unclassified sequences</taxon>
        <taxon>metagenomes</taxon>
        <taxon>ecological metagenomes</taxon>
    </lineage>
</organism>
<comment type="caution">
    <text evidence="10">The sequence shown here is derived from an EMBL/GenBank/DDBJ whole genome shotgun (WGS) entry which is preliminary data.</text>
</comment>
<accession>A0A0F9E4H8</accession>